<dbReference type="RefSeq" id="WP_013651793.1">
    <property type="nucleotide sequence ID" value="NC_015259.1"/>
</dbReference>
<dbReference type="KEGG" id="pgv:SL003B_1046"/>
<protein>
    <submittedName>
        <fullName evidence="2">BAAT/Acyl-CoA thioester hydrolase</fullName>
    </submittedName>
</protein>
<dbReference type="HOGENOM" id="CLU_034451_4_0_5"/>
<keyword evidence="1 2" id="KW-0378">Hydrolase</keyword>
<dbReference type="PATRIC" id="fig|991905.3.peg.1065"/>
<sequence length="354" mass="37533">MAETENRLEAVAGHWLPRMEVAGIASATARAIMAEAGAWANWCRAWTAAGDRHLALAEEAEAKGRRVTAGDGYARAALLYHFAQFMFFDDPDQKASANARKLAAFRRAAPLLDPPADLVAIPFEGGHLRASLRRPAGQEPVDAVILVPGSDSTKEEFPALEAHFLKRGLATLSLDGPGQGEGRAFGPLRADIGGAVSAAAAFLRGQPGLSGRLGLMGMAFGGNLALRAATAVPDLAGVVSVNGFHDLAAMWPTFPQVYRDNMRFALGATSAEAAFEAAAAFTLAGVPAPECPVLVLHGARDTIFPPVEAQRQVDWAGARSELHVFPEGNHVCNNIAWLYRPLVADWLAERLRSG</sequence>
<proteinExistence type="predicted"/>
<reference evidence="2 3" key="1">
    <citation type="journal article" date="2011" name="J. Bacteriol.">
        <title>Complete genome sequence of Polymorphum gilvum SL003B-26A1T, a crude oil-degrading bacterium from oil-polluted saline soil.</title>
        <authorList>
            <person name="Li S.G."/>
            <person name="Tang Y.Q."/>
            <person name="Nie Y."/>
            <person name="Cai M."/>
            <person name="Wu X.L."/>
        </authorList>
    </citation>
    <scope>NUCLEOTIDE SEQUENCE [LARGE SCALE GENOMIC DNA]</scope>
    <source>
        <strain evidence="3">LMG 25793 / CGMCC 1.9160 / SL003B-26A1</strain>
    </source>
</reference>
<dbReference type="Gene3D" id="3.40.50.1820">
    <property type="entry name" value="alpha/beta hydrolase"/>
    <property type="match status" value="1"/>
</dbReference>
<dbReference type="InterPro" id="IPR029058">
    <property type="entry name" value="AB_hydrolase_fold"/>
</dbReference>
<dbReference type="InterPro" id="IPR050261">
    <property type="entry name" value="FrsA_esterase"/>
</dbReference>
<dbReference type="Gene3D" id="1.20.1440.110">
    <property type="entry name" value="acylaminoacyl peptidase"/>
    <property type="match status" value="1"/>
</dbReference>
<dbReference type="SUPFAM" id="SSF53474">
    <property type="entry name" value="alpha/beta-Hydrolases"/>
    <property type="match status" value="1"/>
</dbReference>
<dbReference type="OrthoDB" id="217645at2"/>
<keyword evidence="3" id="KW-1185">Reference proteome</keyword>
<dbReference type="AlphaFoldDB" id="F2IYM8"/>
<gene>
    <name evidence="2" type="ordered locus">SL003B_1046</name>
</gene>
<dbReference type="PANTHER" id="PTHR22946">
    <property type="entry name" value="DIENELACTONE HYDROLASE DOMAIN-CONTAINING PROTEIN-RELATED"/>
    <property type="match status" value="1"/>
</dbReference>
<dbReference type="Pfam" id="PF06500">
    <property type="entry name" value="FrsA-like"/>
    <property type="match status" value="1"/>
</dbReference>
<dbReference type="PANTHER" id="PTHR22946:SF12">
    <property type="entry name" value="CONIDIAL PIGMENT BIOSYNTHESIS PROTEIN AYG1 (AFU_ORTHOLOGUE AFUA_2G17550)"/>
    <property type="match status" value="1"/>
</dbReference>
<dbReference type="EMBL" id="CP002568">
    <property type="protein sequence ID" value="ADZ69475.1"/>
    <property type="molecule type" value="Genomic_DNA"/>
</dbReference>
<dbReference type="eggNOG" id="COG1073">
    <property type="taxonomic scope" value="Bacteria"/>
</dbReference>
<evidence type="ECO:0000313" key="3">
    <source>
        <dbReference type="Proteomes" id="UP000008130"/>
    </source>
</evidence>
<organism evidence="2 3">
    <name type="scientific">Polymorphum gilvum (strain LMG 25793 / CGMCC 1.9160 / SL003B-26A1)</name>
    <dbReference type="NCBI Taxonomy" id="991905"/>
    <lineage>
        <taxon>Bacteria</taxon>
        <taxon>Pseudomonadati</taxon>
        <taxon>Pseudomonadota</taxon>
        <taxon>Alphaproteobacteria</taxon>
        <taxon>Rhodobacterales</taxon>
        <taxon>Paracoccaceae</taxon>
        <taxon>Polymorphum</taxon>
    </lineage>
</organism>
<evidence type="ECO:0000256" key="1">
    <source>
        <dbReference type="ARBA" id="ARBA00022801"/>
    </source>
</evidence>
<evidence type="ECO:0000313" key="2">
    <source>
        <dbReference type="EMBL" id="ADZ69475.1"/>
    </source>
</evidence>
<dbReference type="Proteomes" id="UP000008130">
    <property type="component" value="Chromosome"/>
</dbReference>
<dbReference type="STRING" id="991905.SL003B_1046"/>
<accession>F2IYM8</accession>
<dbReference type="GO" id="GO:0016787">
    <property type="term" value="F:hydrolase activity"/>
    <property type="evidence" value="ECO:0007669"/>
    <property type="project" value="UniProtKB-KW"/>
</dbReference>
<name>F2IYM8_POLGS</name>
<dbReference type="InterPro" id="IPR010520">
    <property type="entry name" value="FrsA-like"/>
</dbReference>